<dbReference type="AlphaFoldDB" id="A0A7R7GY64"/>
<evidence type="ECO:0000313" key="3">
    <source>
        <dbReference type="EMBL" id="BCO37451.1"/>
    </source>
</evidence>
<organism evidence="3 4">
    <name type="scientific">Mycobacterium heckeshornense</name>
    <dbReference type="NCBI Taxonomy" id="110505"/>
    <lineage>
        <taxon>Bacteria</taxon>
        <taxon>Bacillati</taxon>
        <taxon>Actinomycetota</taxon>
        <taxon>Actinomycetes</taxon>
        <taxon>Mycobacteriales</taxon>
        <taxon>Mycobacteriaceae</taxon>
        <taxon>Mycobacterium</taxon>
    </lineage>
</organism>
<protein>
    <submittedName>
        <fullName evidence="3">Transposase</fullName>
    </submittedName>
</protein>
<dbReference type="EMBL" id="AP024237">
    <property type="protein sequence ID" value="BCO37132.1"/>
    <property type="molecule type" value="Genomic_DNA"/>
</dbReference>
<name>A0A7R7GY64_9MYCO</name>
<dbReference type="EMBL" id="AP024237">
    <property type="protein sequence ID" value="BCO37451.1"/>
    <property type="molecule type" value="Genomic_DNA"/>
</dbReference>
<keyword evidence="4" id="KW-1185">Reference proteome</keyword>
<dbReference type="InterPro" id="IPR047654">
    <property type="entry name" value="IS1634_transpos"/>
</dbReference>
<dbReference type="PANTHER" id="PTHR34614">
    <property type="match status" value="1"/>
</dbReference>
<dbReference type="NCBIfam" id="NF033559">
    <property type="entry name" value="transpos_IS1634"/>
    <property type="match status" value="1"/>
</dbReference>
<dbReference type="SUPFAM" id="SSF53098">
    <property type="entry name" value="Ribonuclease H-like"/>
    <property type="match status" value="1"/>
</dbReference>
<reference evidence="3 4" key="1">
    <citation type="submission" date="2020-12" db="EMBL/GenBank/DDBJ databases">
        <title>Complete genome sequence of Mycobacterium heckeshornense JCM 15655T, closely related to a pathogenic non-tuberculous mycobacterial species Mycobacterium xenopi.</title>
        <authorList>
            <person name="Yoshida M."/>
            <person name="Fukano H."/>
            <person name="Asakura T."/>
            <person name="Suzuki M."/>
            <person name="Hoshino Y."/>
        </authorList>
    </citation>
    <scope>NUCLEOTIDE SEQUENCE [LARGE SCALE GENOMIC DNA]</scope>
    <source>
        <strain evidence="3 4">JCM 15655</strain>
    </source>
</reference>
<gene>
    <name evidence="2" type="ORF">MHEC_35650</name>
    <name evidence="3" type="ORF">MHEC_38840</name>
</gene>
<evidence type="ECO:0000313" key="4">
    <source>
        <dbReference type="Proteomes" id="UP000595446"/>
    </source>
</evidence>
<dbReference type="InterPro" id="IPR012337">
    <property type="entry name" value="RNaseH-like_sf"/>
</dbReference>
<proteinExistence type="predicted"/>
<feature type="compositionally biased region" description="Polar residues" evidence="1">
    <location>
        <begin position="503"/>
        <end position="512"/>
    </location>
</feature>
<sequence>MDKAGNVRRYESVLVRRTYRDGKKVRHETLANLSKLPADVIAAVEGTLKGQVLVPAGSEFTITRSLPHGDVAAVAAMARQLGFPALLGPACRSRDLVFALIISRVIQPASKLSTLASWADSTVGVDLDVATASTDEIYAAMDWLADRQDTIEKKLAAKHLGPQANPSRMALFDLTSAWMTGRCCELALRGYSRDGKKGLPQIEYGILTDPAGRPVAVRVFAGNTADPVAFTDIVEVVRTQFGLDRLVLVGDRGMITSARIDAIRELNDNPDTATGFGWLTALRAPQIAVLAADDGPLQMSLFDTQDLAEITHPDYPGERLIACRNPALAAQRARKRAALLAATEIDLGAIAERVAAGRLTGAGRIGEAVGKIIDKYKMGKHFERTITDTSLTYHRNQAGIDTETALDGIYVLRTSVPATDLNAPGVVVGYKNLAHVERDFRSIKTDDLDLRPIRHRLTERVKAHVLICMLACYVTWHLRQAWAPLTFTDEHPPLRDNPVAPAQRSQAAQTKAATRHAPDGTALRSFRGLLTHLATLTRNDIRYHGTNTTVPTLAESTPEQRRAFELIKTPIPLQVA</sequence>
<evidence type="ECO:0000256" key="1">
    <source>
        <dbReference type="SAM" id="MobiDB-lite"/>
    </source>
</evidence>
<accession>A0A7R7GY64</accession>
<dbReference type="PANTHER" id="PTHR34614:SF2">
    <property type="entry name" value="TRANSPOSASE IS4-LIKE DOMAIN-CONTAINING PROTEIN"/>
    <property type="match status" value="1"/>
</dbReference>
<dbReference type="Proteomes" id="UP000595446">
    <property type="component" value="Chromosome"/>
</dbReference>
<feature type="region of interest" description="Disordered" evidence="1">
    <location>
        <begin position="493"/>
        <end position="518"/>
    </location>
</feature>
<evidence type="ECO:0000313" key="2">
    <source>
        <dbReference type="EMBL" id="BCO37132.1"/>
    </source>
</evidence>